<feature type="domain" description="Spore germination GerAC-like C-terminal" evidence="8">
    <location>
        <begin position="219"/>
        <end position="383"/>
    </location>
</feature>
<keyword evidence="7" id="KW-0449">Lipoprotein</keyword>
<sequence length="392" mass="43412">MRRKVKLFRITAMLAVLCLVLLILSGCWNNRDLSELNMVTALGIERSEDGKVLVTVQVVEPAAIQSTTSGKGKGGGEQPKPVFTVSYKGETVFDALRSMLSQVDKRLFLSTTQVLILGERLSKDGIVGVLDFFQRDHEVEYEMDVLVAKDTTPTELLQIENDIDPIPAVYIKKTVENTVSRAKVKRTMLIDLIKDIGNSGRQPVIGQITKAGEKVVRTEGAAAFKDGKLVGWLGPYATRGFLFATDKVKSAIVNIPADDGKISMEIIRSKGKVDVKFENGNPALLTVQISLEANVGEYEGEGKLASPDALHKLEEILGEEIKKEIGIAIKLAQKEYSSDIFGFGEQIHKYHPQYWKKVENNWDDVFSNLPVEIKVDAKVRRTGVIKDPIKKD</sequence>
<accession>A0A3G2R381</accession>
<dbReference type="InterPro" id="IPR038501">
    <property type="entry name" value="Spore_GerAC_C_sf"/>
</dbReference>
<dbReference type="InterPro" id="IPR008844">
    <property type="entry name" value="Spore_GerAC-like"/>
</dbReference>
<keyword evidence="11" id="KW-1185">Reference proteome</keyword>
<evidence type="ECO:0000256" key="5">
    <source>
        <dbReference type="ARBA" id="ARBA00023136"/>
    </source>
</evidence>
<dbReference type="AlphaFoldDB" id="A0A3G2R381"/>
<keyword evidence="5" id="KW-0472">Membrane</keyword>
<gene>
    <name evidence="10" type="ORF">D2962_02215</name>
</gene>
<dbReference type="KEGG" id="bacg:D2962_02215"/>
<dbReference type="Pfam" id="PF25198">
    <property type="entry name" value="Spore_GerAC_N"/>
    <property type="match status" value="1"/>
</dbReference>
<dbReference type="Pfam" id="PF05504">
    <property type="entry name" value="Spore_GerAC"/>
    <property type="match status" value="1"/>
</dbReference>
<dbReference type="PROSITE" id="PS51257">
    <property type="entry name" value="PROKAR_LIPOPROTEIN"/>
    <property type="match status" value="1"/>
</dbReference>
<keyword evidence="3" id="KW-0309">Germination</keyword>
<evidence type="ECO:0000259" key="8">
    <source>
        <dbReference type="Pfam" id="PF05504"/>
    </source>
</evidence>
<keyword evidence="4" id="KW-0732">Signal</keyword>
<evidence type="ECO:0000256" key="1">
    <source>
        <dbReference type="ARBA" id="ARBA00004635"/>
    </source>
</evidence>
<protein>
    <submittedName>
        <fullName evidence="10">Ger(X)C family spore germination protein</fullName>
    </submittedName>
</protein>
<dbReference type="InterPro" id="IPR046953">
    <property type="entry name" value="Spore_GerAC-like_C"/>
</dbReference>
<evidence type="ECO:0000256" key="6">
    <source>
        <dbReference type="ARBA" id="ARBA00023139"/>
    </source>
</evidence>
<evidence type="ECO:0000313" key="11">
    <source>
        <dbReference type="Proteomes" id="UP000280960"/>
    </source>
</evidence>
<dbReference type="InterPro" id="IPR057336">
    <property type="entry name" value="GerAC_N"/>
</dbReference>
<evidence type="ECO:0000256" key="4">
    <source>
        <dbReference type="ARBA" id="ARBA00022729"/>
    </source>
</evidence>
<dbReference type="RefSeq" id="WP_122013981.1">
    <property type="nucleotide sequence ID" value="NZ_CP033169.1"/>
</dbReference>
<dbReference type="Proteomes" id="UP000280960">
    <property type="component" value="Chromosome"/>
</dbReference>
<dbReference type="EMBL" id="CP033169">
    <property type="protein sequence ID" value="AYO29578.1"/>
    <property type="molecule type" value="Genomic_DNA"/>
</dbReference>
<dbReference type="GO" id="GO:0016020">
    <property type="term" value="C:membrane"/>
    <property type="evidence" value="ECO:0007669"/>
    <property type="project" value="UniProtKB-SubCell"/>
</dbReference>
<dbReference type="Gene3D" id="6.20.190.10">
    <property type="entry name" value="Nutrient germinant receptor protein C, domain 1"/>
    <property type="match status" value="1"/>
</dbReference>
<dbReference type="PANTHER" id="PTHR35789:SF1">
    <property type="entry name" value="SPORE GERMINATION PROTEIN B3"/>
    <property type="match status" value="1"/>
</dbReference>
<evidence type="ECO:0000313" key="10">
    <source>
        <dbReference type="EMBL" id="AYO29578.1"/>
    </source>
</evidence>
<evidence type="ECO:0000256" key="7">
    <source>
        <dbReference type="ARBA" id="ARBA00023288"/>
    </source>
</evidence>
<proteinExistence type="inferred from homology"/>
<evidence type="ECO:0000256" key="2">
    <source>
        <dbReference type="ARBA" id="ARBA00007886"/>
    </source>
</evidence>
<reference evidence="10 11" key="1">
    <citation type="submission" date="2018-10" db="EMBL/GenBank/DDBJ databases">
        <authorList>
            <person name="Zhang X."/>
        </authorList>
    </citation>
    <scope>NUCLEOTIDE SEQUENCE [LARGE SCALE GENOMIC DNA]</scope>
    <source>
        <strain evidence="10 11">SK-G1</strain>
    </source>
</reference>
<keyword evidence="6" id="KW-0564">Palmitate</keyword>
<feature type="domain" description="Spore germination protein N-terminal" evidence="9">
    <location>
        <begin position="30"/>
        <end position="209"/>
    </location>
</feature>
<dbReference type="PANTHER" id="PTHR35789">
    <property type="entry name" value="SPORE GERMINATION PROTEIN B3"/>
    <property type="match status" value="1"/>
</dbReference>
<comment type="subcellular location">
    <subcellularLocation>
        <location evidence="1">Membrane</location>
        <topology evidence="1">Lipid-anchor</topology>
    </subcellularLocation>
</comment>
<dbReference type="Gene3D" id="3.30.300.210">
    <property type="entry name" value="Nutrient germinant receptor protein C, domain 3"/>
    <property type="match status" value="1"/>
</dbReference>
<evidence type="ECO:0000256" key="3">
    <source>
        <dbReference type="ARBA" id="ARBA00022544"/>
    </source>
</evidence>
<comment type="similarity">
    <text evidence="2">Belongs to the GerABKC lipoprotein family.</text>
</comment>
<dbReference type="NCBIfam" id="TIGR02887">
    <property type="entry name" value="spore_ger_x_C"/>
    <property type="match status" value="1"/>
</dbReference>
<name>A0A3G2R381_9FIRM</name>
<organism evidence="10 11">
    <name type="scientific">Biomaibacter acetigenes</name>
    <dbReference type="NCBI Taxonomy" id="2316383"/>
    <lineage>
        <taxon>Bacteria</taxon>
        <taxon>Bacillati</taxon>
        <taxon>Bacillota</taxon>
        <taxon>Clostridia</taxon>
        <taxon>Thermosediminibacterales</taxon>
        <taxon>Tepidanaerobacteraceae</taxon>
        <taxon>Biomaibacter</taxon>
    </lineage>
</organism>
<evidence type="ECO:0000259" key="9">
    <source>
        <dbReference type="Pfam" id="PF25198"/>
    </source>
</evidence>
<dbReference type="GO" id="GO:0009847">
    <property type="term" value="P:spore germination"/>
    <property type="evidence" value="ECO:0007669"/>
    <property type="project" value="InterPro"/>
</dbReference>